<dbReference type="Proteomes" id="UP000030428">
    <property type="component" value="Unassembled WGS sequence"/>
</dbReference>
<accession>A0A0A6PBE7</accession>
<evidence type="ECO:0000313" key="2">
    <source>
        <dbReference type="Proteomes" id="UP000030428"/>
    </source>
</evidence>
<reference evidence="1 2" key="1">
    <citation type="journal article" date="2016" name="Front. Microbiol.">
        <title>Single-Cell (Meta-)Genomics of a Dimorphic Candidatus Thiomargarita nelsonii Reveals Genomic Plasticity.</title>
        <authorList>
            <person name="Flood B.E."/>
            <person name="Fliss P."/>
            <person name="Jones D.S."/>
            <person name="Dick G.J."/>
            <person name="Jain S."/>
            <person name="Kaster A.K."/>
            <person name="Winkel M."/>
            <person name="Mussmann M."/>
            <person name="Bailey J."/>
        </authorList>
    </citation>
    <scope>NUCLEOTIDE SEQUENCE [LARGE SCALE GENOMIC DNA]</scope>
    <source>
        <strain evidence="1">Hydrate Ridge</strain>
    </source>
</reference>
<keyword evidence="2" id="KW-1185">Reference proteome</keyword>
<gene>
    <name evidence="1" type="ORF">PN36_28895</name>
</gene>
<evidence type="ECO:0000313" key="1">
    <source>
        <dbReference type="EMBL" id="KHD08110.2"/>
    </source>
</evidence>
<protein>
    <submittedName>
        <fullName evidence="1">Uncharacterized protein</fullName>
    </submittedName>
</protein>
<comment type="caution">
    <text evidence="1">The sequence shown here is derived from an EMBL/GenBank/DDBJ whole genome shotgun (WGS) entry which is preliminary data.</text>
</comment>
<name>A0A0A6PBE7_9GAMM</name>
<sequence length="80" mass="9223">MLIKMNTQKPLSLQLFIQSAEFRRVGNIAVHKAQEENRRLGIPNVFSINGVLYYELPNGDITKEDPFPALIRAKNEQRIK</sequence>
<dbReference type="EMBL" id="JSZA02000193">
    <property type="protein sequence ID" value="KHD08110.2"/>
    <property type="molecule type" value="Genomic_DNA"/>
</dbReference>
<proteinExistence type="predicted"/>
<organism evidence="1 2">
    <name type="scientific">Candidatus Thiomargarita nelsonii</name>
    <dbReference type="NCBI Taxonomy" id="1003181"/>
    <lineage>
        <taxon>Bacteria</taxon>
        <taxon>Pseudomonadati</taxon>
        <taxon>Pseudomonadota</taxon>
        <taxon>Gammaproteobacteria</taxon>
        <taxon>Thiotrichales</taxon>
        <taxon>Thiotrichaceae</taxon>
        <taxon>Thiomargarita</taxon>
    </lineage>
</organism>
<dbReference type="AlphaFoldDB" id="A0A0A6PBE7"/>